<evidence type="ECO:0000256" key="1">
    <source>
        <dbReference type="SAM" id="MobiDB-lite"/>
    </source>
</evidence>
<evidence type="ECO:0000256" key="2">
    <source>
        <dbReference type="SAM" id="Phobius"/>
    </source>
</evidence>
<gene>
    <name evidence="3" type="ORF">EF294_05480</name>
</gene>
<evidence type="ECO:0000313" key="4">
    <source>
        <dbReference type="Proteomes" id="UP000267536"/>
    </source>
</evidence>
<dbReference type="OrthoDB" id="4425882at2"/>
<comment type="caution">
    <text evidence="3">The sequence shown here is derived from an EMBL/GenBank/DDBJ whole genome shotgun (WGS) entry which is preliminary data.</text>
</comment>
<keyword evidence="2" id="KW-0472">Membrane</keyword>
<name>A0A3N4GX52_9ACTN</name>
<feature type="transmembrane region" description="Helical" evidence="2">
    <location>
        <begin position="37"/>
        <end position="58"/>
    </location>
</feature>
<keyword evidence="2" id="KW-1133">Transmembrane helix</keyword>
<dbReference type="EMBL" id="RKMH01000003">
    <property type="protein sequence ID" value="RPA65286.1"/>
    <property type="molecule type" value="Genomic_DNA"/>
</dbReference>
<keyword evidence="4" id="KW-1185">Reference proteome</keyword>
<dbReference type="RefSeq" id="WP_123926404.1">
    <property type="nucleotide sequence ID" value="NZ_JBPSDP010000003.1"/>
</dbReference>
<protein>
    <submittedName>
        <fullName evidence="3">DUF4307 domain-containing protein</fullName>
    </submittedName>
</protein>
<feature type="region of interest" description="Disordered" evidence="1">
    <location>
        <begin position="1"/>
        <end position="27"/>
    </location>
</feature>
<feature type="compositionally biased region" description="Polar residues" evidence="1">
    <location>
        <begin position="1"/>
        <end position="13"/>
    </location>
</feature>
<dbReference type="InterPro" id="IPR025443">
    <property type="entry name" value="DUF4307"/>
</dbReference>
<accession>A0A3N4GX52</accession>
<evidence type="ECO:0000313" key="3">
    <source>
        <dbReference type="EMBL" id="RPA65286.1"/>
    </source>
</evidence>
<organism evidence="3 4">
    <name type="scientific">Gordonia oryzae</name>
    <dbReference type="NCBI Taxonomy" id="2487349"/>
    <lineage>
        <taxon>Bacteria</taxon>
        <taxon>Bacillati</taxon>
        <taxon>Actinomycetota</taxon>
        <taxon>Actinomycetes</taxon>
        <taxon>Mycobacteriales</taxon>
        <taxon>Gordoniaceae</taxon>
        <taxon>Gordonia</taxon>
    </lineage>
</organism>
<dbReference type="Pfam" id="PF14155">
    <property type="entry name" value="DUF4307"/>
    <property type="match status" value="1"/>
</dbReference>
<reference evidence="3 4" key="1">
    <citation type="submission" date="2018-11" db="EMBL/GenBank/DDBJ databases">
        <title>Draft genome sequence of Gordonia sp. RS15-1S isolated from rice stems.</title>
        <authorList>
            <person name="Muangham S."/>
        </authorList>
    </citation>
    <scope>NUCLEOTIDE SEQUENCE [LARGE SCALE GENOMIC DNA]</scope>
    <source>
        <strain evidence="3 4">RS15-1S</strain>
    </source>
</reference>
<dbReference type="Proteomes" id="UP000267536">
    <property type="component" value="Unassembled WGS sequence"/>
</dbReference>
<keyword evidence="2" id="KW-0812">Transmembrane</keyword>
<proteinExistence type="predicted"/>
<dbReference type="AlphaFoldDB" id="A0A3N4GX52"/>
<sequence length="162" mass="16905">MNSSDGGTPSGSDLQDRPQSGPRATYPVAQSASSRRLWFIALSVLVAIVGVVLAVIGYHKFADPDVSGQATGYDILNPSTVAVQFTVNRADPSQPVACVIRARSQDGSETGRREVLIGPGQVQEGHRVEVKTSEPPVIGEVFGCSTSVPAYLTAPPSAGADR</sequence>